<evidence type="ECO:0000313" key="2">
    <source>
        <dbReference type="Proteomes" id="UP000589552"/>
    </source>
</evidence>
<name>A0A7X9SVB5_9CORY</name>
<organism evidence="1 2">
    <name type="scientific">Corynebacterium xerosis</name>
    <dbReference type="NCBI Taxonomy" id="1725"/>
    <lineage>
        <taxon>Bacteria</taxon>
        <taxon>Bacillati</taxon>
        <taxon>Actinomycetota</taxon>
        <taxon>Actinomycetes</taxon>
        <taxon>Mycobacteriales</taxon>
        <taxon>Corynebacteriaceae</taxon>
        <taxon>Corynebacterium</taxon>
    </lineage>
</organism>
<protein>
    <submittedName>
        <fullName evidence="1">Uncharacterized protein</fullName>
    </submittedName>
</protein>
<dbReference type="AlphaFoldDB" id="A0A7X9SVB5"/>
<comment type="caution">
    <text evidence="1">The sequence shown here is derived from an EMBL/GenBank/DDBJ whole genome shotgun (WGS) entry which is preliminary data.</text>
</comment>
<dbReference type="Proteomes" id="UP000589552">
    <property type="component" value="Unassembled WGS sequence"/>
</dbReference>
<evidence type="ECO:0000313" key="1">
    <source>
        <dbReference type="EMBL" id="NMF08691.1"/>
    </source>
</evidence>
<proteinExistence type="predicted"/>
<sequence length="170" mass="19381">MENQNDRDAIIDTFRRAGLELLRPETIHPPTRPRFFILTSEDLEGPAFSHVLHFDAEMIEAHADYAKWVRQWARATGKEDRLSDASSNLNFEAGTATLAYILDGVPRRMEFEQADDWVNPEVAMDILDDFGDVPGRVRLFIDNGQGGTYVWLPEEGIAEFPELFPEAKRS</sequence>
<accession>A0A7X9SVB5</accession>
<gene>
    <name evidence="1" type="ORF">HF852_03555</name>
</gene>
<reference evidence="1 2" key="1">
    <citation type="submission" date="2020-04" db="EMBL/GenBank/DDBJ databases">
        <authorList>
            <person name="Hitch T.C.A."/>
            <person name="Wylensek D."/>
            <person name="Clavel T."/>
        </authorList>
    </citation>
    <scope>NUCLEOTIDE SEQUENCE [LARGE SCALE GENOMIC DNA]</scope>
    <source>
        <strain evidence="1 2">BL-383-APC-2I</strain>
    </source>
</reference>
<dbReference type="RefSeq" id="WP_168937368.1">
    <property type="nucleotide sequence ID" value="NZ_JABAGA010000001.1"/>
</dbReference>
<dbReference type="EMBL" id="JABAGA010000001">
    <property type="protein sequence ID" value="NMF08691.1"/>
    <property type="molecule type" value="Genomic_DNA"/>
</dbReference>